<reference evidence="1 2" key="1">
    <citation type="submission" date="2024-09" db="EMBL/GenBank/DDBJ databases">
        <authorList>
            <person name="Sun Q."/>
            <person name="Mori K."/>
        </authorList>
    </citation>
    <scope>NUCLEOTIDE SEQUENCE [LARGE SCALE GENOMIC DNA]</scope>
    <source>
        <strain evidence="1 2">ATCC 51272</strain>
    </source>
</reference>
<sequence>MKAPSSSCPLFLQLLRYSIGTADAVPAALTPDRVREVFDMAGRQSLTAVMLEGVKRLEVEGDDGTMAEVMMDWCSEGLVISRTNERIDGHVAAVVRNFRKSGFECCLLKGQGNALMYPDGRLRTPGDIDLWLRTAAPAGGSTAAEREAAVRQDTRRIISYIRRFMPAAKAIYHHIECPAYQGTEVEIHYRPHFMFNFRHNRRLQEFFFAHADAQFAHEVELGGGRVAVPTARFNAVFQLSHIFQHLFKEGIGLRQLLDYYYLLTASEDLVHGSKAEWKGLFARLGLGGIAGAVMWILTEEFGMDSRYTLVEPDARRGRLVLDEVLRGGNFGKYHVRRLGNGMVGRNLGRLIRDVRLVRYFPVEALSEPVFRLWHAAWRWRHSPSRLLGERRLK</sequence>
<organism evidence="1 2">
    <name type="scientific">Hallella seregens ATCC 51272</name>
    <dbReference type="NCBI Taxonomy" id="1336250"/>
    <lineage>
        <taxon>Bacteria</taxon>
        <taxon>Pseudomonadati</taxon>
        <taxon>Bacteroidota</taxon>
        <taxon>Bacteroidia</taxon>
        <taxon>Bacteroidales</taxon>
        <taxon>Prevotellaceae</taxon>
        <taxon>Hallella</taxon>
    </lineage>
</organism>
<keyword evidence="2" id="KW-1185">Reference proteome</keyword>
<evidence type="ECO:0000313" key="2">
    <source>
        <dbReference type="Proteomes" id="UP001589688"/>
    </source>
</evidence>
<gene>
    <name evidence="1" type="ORF">ACFFK8_03750</name>
</gene>
<protein>
    <submittedName>
        <fullName evidence="1">Nucleotidyltransferase family protein</fullName>
    </submittedName>
</protein>
<comment type="caution">
    <text evidence="1">The sequence shown here is derived from an EMBL/GenBank/DDBJ whole genome shotgun (WGS) entry which is preliminary data.</text>
</comment>
<accession>A0ABV5ZHV2</accession>
<dbReference type="RefSeq" id="WP_027951886.1">
    <property type="nucleotide sequence ID" value="NZ_JADU01000008.1"/>
</dbReference>
<dbReference type="Pfam" id="PF14907">
    <property type="entry name" value="NTP_transf_5"/>
    <property type="match status" value="1"/>
</dbReference>
<dbReference type="InterPro" id="IPR039498">
    <property type="entry name" value="NTP_transf_5"/>
</dbReference>
<dbReference type="EMBL" id="JBHLZF010000001">
    <property type="protein sequence ID" value="MFB9896952.1"/>
    <property type="molecule type" value="Genomic_DNA"/>
</dbReference>
<dbReference type="Proteomes" id="UP001589688">
    <property type="component" value="Unassembled WGS sequence"/>
</dbReference>
<evidence type="ECO:0000313" key="1">
    <source>
        <dbReference type="EMBL" id="MFB9896952.1"/>
    </source>
</evidence>
<proteinExistence type="predicted"/>
<name>A0ABV5ZHV2_9BACT</name>